<reference evidence="1" key="1">
    <citation type="journal article" date="2014" name="Int. J. Syst. Evol. Microbiol.">
        <title>Complete genome sequence of Corynebacterium casei LMG S-19264T (=DSM 44701T), isolated from a smear-ripened cheese.</title>
        <authorList>
            <consortium name="US DOE Joint Genome Institute (JGI-PGF)"/>
            <person name="Walter F."/>
            <person name="Albersmeier A."/>
            <person name="Kalinowski J."/>
            <person name="Ruckert C."/>
        </authorList>
    </citation>
    <scope>NUCLEOTIDE SEQUENCE</scope>
    <source>
        <strain evidence="1">JCM 13306</strain>
    </source>
</reference>
<proteinExistence type="predicted"/>
<evidence type="ECO:0000313" key="2">
    <source>
        <dbReference type="Proteomes" id="UP000623958"/>
    </source>
</evidence>
<keyword evidence="2" id="KW-1185">Reference proteome</keyword>
<dbReference type="AlphaFoldDB" id="A0A919FD55"/>
<gene>
    <name evidence="1" type="ORF">GCM10009090_37370</name>
</gene>
<reference evidence="1" key="2">
    <citation type="submission" date="2020-09" db="EMBL/GenBank/DDBJ databases">
        <authorList>
            <person name="Sun Q."/>
            <person name="Ohkuma M."/>
        </authorList>
    </citation>
    <scope>NUCLEOTIDE SEQUENCE</scope>
    <source>
        <strain evidence="1">JCM 13306</strain>
    </source>
</reference>
<name>A0A919FD55_9XANT</name>
<accession>A0A919FD55</accession>
<dbReference type="EMBL" id="BNBA01000053">
    <property type="protein sequence ID" value="GHH61143.1"/>
    <property type="molecule type" value="Genomic_DNA"/>
</dbReference>
<comment type="caution">
    <text evidence="1">The sequence shown here is derived from an EMBL/GenBank/DDBJ whole genome shotgun (WGS) entry which is preliminary data.</text>
</comment>
<dbReference type="RefSeq" id="WP_434030128.1">
    <property type="nucleotide sequence ID" value="NZ_BNBA01000053.1"/>
</dbReference>
<evidence type="ECO:0000313" key="1">
    <source>
        <dbReference type="EMBL" id="GHH61143.1"/>
    </source>
</evidence>
<organism evidence="1 2">
    <name type="scientific">Xanthomonas boreopolis</name>
    <dbReference type="NCBI Taxonomy" id="86183"/>
    <lineage>
        <taxon>Bacteria</taxon>
        <taxon>Pseudomonadati</taxon>
        <taxon>Pseudomonadota</taxon>
        <taxon>Gammaproteobacteria</taxon>
        <taxon>Lysobacterales</taxon>
        <taxon>Lysobacteraceae</taxon>
        <taxon>Xanthomonas</taxon>
    </lineage>
</organism>
<sequence>MSTYTIDTRSNEMGLFTVEAASHHEAASLAAAKIWPKYRTIITVNRETGDPHGSGMFQAYIPLGQQRSSHGNMFHVSEN</sequence>
<dbReference type="Proteomes" id="UP000623958">
    <property type="component" value="Unassembled WGS sequence"/>
</dbReference>
<protein>
    <submittedName>
        <fullName evidence="1">Uncharacterized protein</fullName>
    </submittedName>
</protein>